<dbReference type="Proteomes" id="UP000560658">
    <property type="component" value="Unassembled WGS sequence"/>
</dbReference>
<dbReference type="EMBL" id="JACIER010000014">
    <property type="protein sequence ID" value="MBB4045362.1"/>
    <property type="molecule type" value="Genomic_DNA"/>
</dbReference>
<sequence>MILLIDNFRLHYFYNNSLKTCQNLNFRILNKHYHLTENSTYPLRQ</sequence>
<evidence type="ECO:0000313" key="1">
    <source>
        <dbReference type="EMBL" id="MBB4045362.1"/>
    </source>
</evidence>
<reference evidence="1" key="1">
    <citation type="submission" date="2020-08" db="EMBL/GenBank/DDBJ databases">
        <title>Genomic Encyclopedia of Type Strains, Phase IV (KMG-IV): sequencing the most valuable type-strain genomes for metagenomic binning, comparative biology and taxonomic classification.</title>
        <authorList>
            <person name="Goeker M."/>
        </authorList>
    </citation>
    <scope>NUCLEOTIDE SEQUENCE [LARGE SCALE GENOMIC DNA]</scope>
    <source>
        <strain evidence="1">DSM 105720</strain>
    </source>
</reference>
<gene>
    <name evidence="1" type="ORF">GGR06_003174</name>
</gene>
<keyword evidence="2" id="KW-1185">Reference proteome</keyword>
<evidence type="ECO:0000313" key="2">
    <source>
        <dbReference type="Proteomes" id="UP000560658"/>
    </source>
</evidence>
<accession>A0A840DAE6</accession>
<dbReference type="AlphaFoldDB" id="A0A840DAE6"/>
<proteinExistence type="predicted"/>
<organism evidence="1 2">
    <name type="scientific">Bacteroides reticulotermitis</name>
    <dbReference type="NCBI Taxonomy" id="1133319"/>
    <lineage>
        <taxon>Bacteria</taxon>
        <taxon>Pseudomonadati</taxon>
        <taxon>Bacteroidota</taxon>
        <taxon>Bacteroidia</taxon>
        <taxon>Bacteroidales</taxon>
        <taxon>Bacteroidaceae</taxon>
        <taxon>Bacteroides</taxon>
    </lineage>
</organism>
<name>A0A840DAE6_9BACE</name>
<comment type="caution">
    <text evidence="1">The sequence shown here is derived from an EMBL/GenBank/DDBJ whole genome shotgun (WGS) entry which is preliminary data.</text>
</comment>
<protein>
    <submittedName>
        <fullName evidence="1">Uncharacterized protein</fullName>
    </submittedName>
</protein>